<accession>A0A7C9KMX1</accession>
<evidence type="ECO:0000256" key="1">
    <source>
        <dbReference type="SAM" id="Phobius"/>
    </source>
</evidence>
<keyword evidence="1" id="KW-1133">Transmembrane helix</keyword>
<dbReference type="AlphaFoldDB" id="A0A7C9KMX1"/>
<evidence type="ECO:0000313" key="3">
    <source>
        <dbReference type="Proteomes" id="UP000481327"/>
    </source>
</evidence>
<comment type="caution">
    <text evidence="2">The sequence shown here is derived from an EMBL/GenBank/DDBJ whole genome shotgun (WGS) entry which is preliminary data.</text>
</comment>
<keyword evidence="1" id="KW-0812">Transmembrane</keyword>
<feature type="transmembrane region" description="Helical" evidence="1">
    <location>
        <begin position="268"/>
        <end position="294"/>
    </location>
</feature>
<reference evidence="2 3" key="1">
    <citation type="submission" date="2019-09" db="EMBL/GenBank/DDBJ databases">
        <title>Polymorphobacter sp. isolated from a lake in China.</title>
        <authorList>
            <person name="Liu Z."/>
        </authorList>
    </citation>
    <scope>NUCLEOTIDE SEQUENCE [LARGE SCALE GENOMIC DNA]</scope>
    <source>
        <strain evidence="2 3">D40P</strain>
    </source>
</reference>
<name>A0A7C9KMX1_9SPHN</name>
<evidence type="ECO:0000313" key="2">
    <source>
        <dbReference type="EMBL" id="MQT18143.1"/>
    </source>
</evidence>
<keyword evidence="3" id="KW-1185">Reference proteome</keyword>
<dbReference type="Proteomes" id="UP000481327">
    <property type="component" value="Unassembled WGS sequence"/>
</dbReference>
<sequence>MTLLGNILGWIARHALVFVLLIAAMAIYGQYRQSAASSNGVSTSIARIESARTELANDIEQMRGKAVTGLDDAQRSSQTAIAARIRVATSERDALLRRQPGSADVLRAPRDAIVAGVRRDLAIERLDQEIAFLQRLRDNVETRGRALSLDNQIADLDRRIAADAANIAALPPAMSPQRYVREGLAVRDLGDVYAERRAANAARRTALIAARRQLGDITALATPELALAALQARLQPLETAAAAQRQVLEASAEREARRWYAKLGIGDLLWPAFWALLAIIVTPFAIRTLFYWVLAPLASLQRPIKLLDTTVPIPLPAERSSVSKTILLAPGQELLVRQGFEQTVSLGGAKATQWLLDARHPISSLVSGLYFLTRIRGGPGDTVTVSATHDAFAEVAVLGLPAGAAAVLQPRAIAGVVQPIGTPLRVTAHWRLGTLNAWLTWQLRFLVFHGPAEIILTGGRGVRVEPALAGRSIGQDQLIGFSAGIAYSTGRTETFIPYLFGREPLLKDRVAAGSGLLIAEEAPMAGRAKRGIRHGLEGAIDAVLKVFGI</sequence>
<proteinExistence type="predicted"/>
<protein>
    <submittedName>
        <fullName evidence="2">Uncharacterized protein</fullName>
    </submittedName>
</protein>
<organism evidence="2 3">
    <name type="scientific">Sandarakinorhabdus fusca</name>
    <dbReference type="NCBI Taxonomy" id="1439888"/>
    <lineage>
        <taxon>Bacteria</taxon>
        <taxon>Pseudomonadati</taxon>
        <taxon>Pseudomonadota</taxon>
        <taxon>Alphaproteobacteria</taxon>
        <taxon>Sphingomonadales</taxon>
        <taxon>Sphingosinicellaceae</taxon>
        <taxon>Sandarakinorhabdus</taxon>
    </lineage>
</organism>
<feature type="transmembrane region" description="Helical" evidence="1">
    <location>
        <begin position="6"/>
        <end position="28"/>
    </location>
</feature>
<gene>
    <name evidence="2" type="ORF">F3168_12845</name>
</gene>
<keyword evidence="1" id="KW-0472">Membrane</keyword>
<dbReference type="OrthoDB" id="186343at2"/>
<dbReference type="RefSeq" id="WP_152578614.1">
    <property type="nucleotide sequence ID" value="NZ_JAATJI010000001.1"/>
</dbReference>
<dbReference type="EMBL" id="WIOL01000005">
    <property type="protein sequence ID" value="MQT18143.1"/>
    <property type="molecule type" value="Genomic_DNA"/>
</dbReference>